<dbReference type="FunFam" id="3.40.1010.10:FF:000007">
    <property type="entry name" value="Ribosomal RNA small subunit methyltransferase I"/>
    <property type="match status" value="1"/>
</dbReference>
<comment type="subcellular location">
    <subcellularLocation>
        <location evidence="6">Cytoplasm</location>
    </subcellularLocation>
</comment>
<comment type="similarity">
    <text evidence="6">Belongs to the methyltransferase superfamily. RsmI family.</text>
</comment>
<dbReference type="PIRSF" id="PIRSF005917">
    <property type="entry name" value="MTase_YraL"/>
    <property type="match status" value="1"/>
</dbReference>
<dbReference type="AlphaFoldDB" id="A0A496PK49"/>
<accession>A0A496PK49</accession>
<protein>
    <recommendedName>
        <fullName evidence="6">Ribosomal RNA small subunit methyltransferase I</fullName>
        <ecNumber evidence="6">2.1.1.198</ecNumber>
    </recommendedName>
    <alternativeName>
        <fullName evidence="6">16S rRNA 2'-O-ribose C1402 methyltransferase</fullName>
    </alternativeName>
    <alternativeName>
        <fullName evidence="6">rRNA (cytidine-2'-O-)-methyltransferase RsmI</fullName>
    </alternativeName>
</protein>
<evidence type="ECO:0000256" key="4">
    <source>
        <dbReference type="ARBA" id="ARBA00022679"/>
    </source>
</evidence>
<dbReference type="InterPro" id="IPR014776">
    <property type="entry name" value="4pyrrole_Mease_sub2"/>
</dbReference>
<evidence type="ECO:0000256" key="7">
    <source>
        <dbReference type="SAM" id="MobiDB-lite"/>
    </source>
</evidence>
<dbReference type="InterPro" id="IPR000878">
    <property type="entry name" value="4pyrrol_Mease"/>
</dbReference>
<dbReference type="GO" id="GO:0005737">
    <property type="term" value="C:cytoplasm"/>
    <property type="evidence" value="ECO:0007669"/>
    <property type="project" value="UniProtKB-SubCell"/>
</dbReference>
<evidence type="ECO:0000256" key="1">
    <source>
        <dbReference type="ARBA" id="ARBA00022490"/>
    </source>
</evidence>
<dbReference type="CDD" id="cd11648">
    <property type="entry name" value="RsmI"/>
    <property type="match status" value="1"/>
</dbReference>
<dbReference type="InterPro" id="IPR008189">
    <property type="entry name" value="rRNA_ssu_MeTfrase_I"/>
</dbReference>
<keyword evidence="5 6" id="KW-0949">S-adenosyl-L-methionine</keyword>
<reference evidence="9 10" key="1">
    <citation type="submission" date="2018-07" db="EMBL/GenBank/DDBJ databases">
        <title>Arthrobacter sp. nov., isolated from raw cow's milk with high bacterial count.</title>
        <authorList>
            <person name="Hahne J."/>
            <person name="Isele D."/>
            <person name="Lipski A."/>
        </authorList>
    </citation>
    <scope>NUCLEOTIDE SEQUENCE [LARGE SCALE GENOMIC DNA]</scope>
    <source>
        <strain evidence="9 10">JZ R-183</strain>
    </source>
</reference>
<comment type="catalytic activity">
    <reaction evidence="6">
        <text>cytidine(1402) in 16S rRNA + S-adenosyl-L-methionine = 2'-O-methylcytidine(1402) in 16S rRNA + S-adenosyl-L-homocysteine + H(+)</text>
        <dbReference type="Rhea" id="RHEA:42924"/>
        <dbReference type="Rhea" id="RHEA-COMP:10285"/>
        <dbReference type="Rhea" id="RHEA-COMP:10286"/>
        <dbReference type="ChEBI" id="CHEBI:15378"/>
        <dbReference type="ChEBI" id="CHEBI:57856"/>
        <dbReference type="ChEBI" id="CHEBI:59789"/>
        <dbReference type="ChEBI" id="CHEBI:74495"/>
        <dbReference type="ChEBI" id="CHEBI:82748"/>
        <dbReference type="EC" id="2.1.1.198"/>
    </reaction>
</comment>
<evidence type="ECO:0000256" key="3">
    <source>
        <dbReference type="ARBA" id="ARBA00022603"/>
    </source>
</evidence>
<sequence length="288" mass="30781">MSTSSSDQPEDGRIVLAGTPIGNLEDAPPRLRRALAEADVVAAEDTRRLHQLLAGLDVKLSGKAVAYHEHNEADRARELVDAAESGAQVVVVSDAGMPTVSDPGFRVVEEAALRGIQVSVIPGPSAALVALAGSGLPTDRFTFEGFLPRKAGERRERLHELVGERRTMVFYEAPHRIEATVQALAEAFGAERRAVLARELTKFYEEFRRGTLGALLEGVREVPPRGEIVMVVDGAPAAPPVRPETLVAAVEAAIAAGERLKEACATVAQGTNVSKRELYEAVLKARKG</sequence>
<dbReference type="RefSeq" id="WP_121484908.1">
    <property type="nucleotide sequence ID" value="NZ_QQXL01000003.1"/>
</dbReference>
<proteinExistence type="inferred from homology"/>
<feature type="region of interest" description="Disordered" evidence="7">
    <location>
        <begin position="1"/>
        <end position="21"/>
    </location>
</feature>
<evidence type="ECO:0000256" key="6">
    <source>
        <dbReference type="HAMAP-Rule" id="MF_01877"/>
    </source>
</evidence>
<dbReference type="EMBL" id="QQXL01000003">
    <property type="protein sequence ID" value="RKW70882.1"/>
    <property type="molecule type" value="Genomic_DNA"/>
</dbReference>
<name>A0A496PK49_9MICC</name>
<keyword evidence="2 6" id="KW-0698">rRNA processing</keyword>
<dbReference type="SUPFAM" id="SSF53790">
    <property type="entry name" value="Tetrapyrrole methylase"/>
    <property type="match status" value="1"/>
</dbReference>
<dbReference type="Pfam" id="PF00590">
    <property type="entry name" value="TP_methylase"/>
    <property type="match status" value="1"/>
</dbReference>
<comment type="function">
    <text evidence="6">Catalyzes the 2'-O-methylation of the ribose of cytidine 1402 (C1402) in 16S rRNA.</text>
</comment>
<comment type="caution">
    <text evidence="9">The sequence shown here is derived from an EMBL/GenBank/DDBJ whole genome shotgun (WGS) entry which is preliminary data.</text>
</comment>
<evidence type="ECO:0000259" key="8">
    <source>
        <dbReference type="Pfam" id="PF00590"/>
    </source>
</evidence>
<dbReference type="HAMAP" id="MF_01877">
    <property type="entry name" value="16SrRNA_methyltr_I"/>
    <property type="match status" value="1"/>
</dbReference>
<evidence type="ECO:0000256" key="5">
    <source>
        <dbReference type="ARBA" id="ARBA00022691"/>
    </source>
</evidence>
<dbReference type="NCBIfam" id="TIGR00096">
    <property type="entry name" value="16S rRNA (cytidine(1402)-2'-O)-methyltransferase"/>
    <property type="match status" value="1"/>
</dbReference>
<dbReference type="PANTHER" id="PTHR46111:SF1">
    <property type="entry name" value="RIBOSOMAL RNA SMALL SUBUNIT METHYLTRANSFERASE I"/>
    <property type="match status" value="1"/>
</dbReference>
<dbReference type="InterPro" id="IPR018063">
    <property type="entry name" value="SAM_MeTrfase_RsmI_CS"/>
</dbReference>
<feature type="domain" description="Tetrapyrrole methylase" evidence="8">
    <location>
        <begin position="13"/>
        <end position="215"/>
    </location>
</feature>
<keyword evidence="10" id="KW-1185">Reference proteome</keyword>
<dbReference type="InterPro" id="IPR014777">
    <property type="entry name" value="4pyrrole_Mease_sub1"/>
</dbReference>
<keyword evidence="4 6" id="KW-0808">Transferase</keyword>
<dbReference type="FunFam" id="3.30.950.10:FF:000002">
    <property type="entry name" value="Ribosomal RNA small subunit methyltransferase I"/>
    <property type="match status" value="1"/>
</dbReference>
<keyword evidence="1 6" id="KW-0963">Cytoplasm</keyword>
<dbReference type="Gene3D" id="3.30.950.10">
    <property type="entry name" value="Methyltransferase, Cobalt-precorrin-4 Transmethylase, Domain 2"/>
    <property type="match status" value="1"/>
</dbReference>
<keyword evidence="3 6" id="KW-0489">Methyltransferase</keyword>
<dbReference type="InterPro" id="IPR035996">
    <property type="entry name" value="4pyrrol_Methylase_sf"/>
</dbReference>
<dbReference type="Proteomes" id="UP000273119">
    <property type="component" value="Unassembled WGS sequence"/>
</dbReference>
<dbReference type="PANTHER" id="PTHR46111">
    <property type="entry name" value="RIBOSOMAL RNA SMALL SUBUNIT METHYLTRANSFERASE I"/>
    <property type="match status" value="1"/>
</dbReference>
<dbReference type="PROSITE" id="PS01296">
    <property type="entry name" value="RSMI"/>
    <property type="match status" value="1"/>
</dbReference>
<dbReference type="Gene3D" id="3.40.1010.10">
    <property type="entry name" value="Cobalt-precorrin-4 Transmethylase, Domain 1"/>
    <property type="match status" value="1"/>
</dbReference>
<evidence type="ECO:0000313" key="9">
    <source>
        <dbReference type="EMBL" id="RKW70882.1"/>
    </source>
</evidence>
<gene>
    <name evidence="6 9" type="primary">rsmI</name>
    <name evidence="9" type="ORF">DWQ67_05870</name>
</gene>
<evidence type="ECO:0000256" key="2">
    <source>
        <dbReference type="ARBA" id="ARBA00022552"/>
    </source>
</evidence>
<evidence type="ECO:0000313" key="10">
    <source>
        <dbReference type="Proteomes" id="UP000273119"/>
    </source>
</evidence>
<dbReference type="GO" id="GO:0070677">
    <property type="term" value="F:rRNA (cytosine-2'-O-)-methyltransferase activity"/>
    <property type="evidence" value="ECO:0007669"/>
    <property type="project" value="UniProtKB-UniRule"/>
</dbReference>
<organism evidence="9 10">
    <name type="scientific">Galactobacter caseinivorans</name>
    <dbReference type="NCBI Taxonomy" id="2676123"/>
    <lineage>
        <taxon>Bacteria</taxon>
        <taxon>Bacillati</taxon>
        <taxon>Actinomycetota</taxon>
        <taxon>Actinomycetes</taxon>
        <taxon>Micrococcales</taxon>
        <taxon>Micrococcaceae</taxon>
        <taxon>Galactobacter</taxon>
    </lineage>
</organism>
<dbReference type="EC" id="2.1.1.198" evidence="6"/>